<keyword evidence="1" id="KW-1133">Transmembrane helix</keyword>
<feature type="non-terminal residue" evidence="2">
    <location>
        <position position="1"/>
    </location>
</feature>
<gene>
    <name evidence="2" type="ORF">Anas_06314</name>
</gene>
<evidence type="ECO:0000256" key="1">
    <source>
        <dbReference type="SAM" id="Phobius"/>
    </source>
</evidence>
<evidence type="ECO:0000313" key="3">
    <source>
        <dbReference type="Proteomes" id="UP000326759"/>
    </source>
</evidence>
<dbReference type="Proteomes" id="UP000326759">
    <property type="component" value="Unassembled WGS sequence"/>
</dbReference>
<organism evidence="2 3">
    <name type="scientific">Armadillidium nasatum</name>
    <dbReference type="NCBI Taxonomy" id="96803"/>
    <lineage>
        <taxon>Eukaryota</taxon>
        <taxon>Metazoa</taxon>
        <taxon>Ecdysozoa</taxon>
        <taxon>Arthropoda</taxon>
        <taxon>Crustacea</taxon>
        <taxon>Multicrustacea</taxon>
        <taxon>Malacostraca</taxon>
        <taxon>Eumalacostraca</taxon>
        <taxon>Peracarida</taxon>
        <taxon>Isopoda</taxon>
        <taxon>Oniscidea</taxon>
        <taxon>Crinocheta</taxon>
        <taxon>Armadillidiidae</taxon>
        <taxon>Armadillidium</taxon>
    </lineage>
</organism>
<feature type="transmembrane region" description="Helical" evidence="1">
    <location>
        <begin position="144"/>
        <end position="167"/>
    </location>
</feature>
<protein>
    <submittedName>
        <fullName evidence="2">Uncharacterized protein</fullName>
    </submittedName>
</protein>
<evidence type="ECO:0000313" key="2">
    <source>
        <dbReference type="EMBL" id="KAB7503546.1"/>
    </source>
</evidence>
<proteinExistence type="predicted"/>
<name>A0A5N5TAA0_9CRUS</name>
<keyword evidence="3" id="KW-1185">Reference proteome</keyword>
<accession>A0A5N5TAA0</accession>
<dbReference type="EMBL" id="SEYY01004973">
    <property type="protein sequence ID" value="KAB7503546.1"/>
    <property type="molecule type" value="Genomic_DNA"/>
</dbReference>
<keyword evidence="1" id="KW-0472">Membrane</keyword>
<dbReference type="AlphaFoldDB" id="A0A5N5TAA0"/>
<comment type="caution">
    <text evidence="2">The sequence shown here is derived from an EMBL/GenBank/DDBJ whole genome shotgun (WGS) entry which is preliminary data.</text>
</comment>
<keyword evidence="1" id="KW-0812">Transmembrane</keyword>
<sequence>INDITLVEGYNFLCRNKFYTSIFPEIEVLLQSLFKETIEGCTILCEFVSKISWAEYSQEETCSLSEVCENLSEIAHCFSCLSEVKISVIAWKTYASLIQNYNEEIKRDIVLVPTVGFLYEEIEEGIQMMKSFGKSPELKLVKHFILMFLVYILVVLYFDDIITYFFLSKIFF</sequence>
<reference evidence="2 3" key="1">
    <citation type="journal article" date="2019" name="PLoS Biol.">
        <title>Sex chromosomes control vertical transmission of feminizing Wolbachia symbionts in an isopod.</title>
        <authorList>
            <person name="Becking T."/>
            <person name="Chebbi M.A."/>
            <person name="Giraud I."/>
            <person name="Moumen B."/>
            <person name="Laverre T."/>
            <person name="Caubet Y."/>
            <person name="Peccoud J."/>
            <person name="Gilbert C."/>
            <person name="Cordaux R."/>
        </authorList>
    </citation>
    <scope>NUCLEOTIDE SEQUENCE [LARGE SCALE GENOMIC DNA]</scope>
    <source>
        <strain evidence="2">ANa2</strain>
        <tissue evidence="2">Whole body excluding digestive tract and cuticle</tissue>
    </source>
</reference>